<accession>A0ABZ2M914</accession>
<dbReference type="Proteomes" id="UP001370348">
    <property type="component" value="Chromosome"/>
</dbReference>
<evidence type="ECO:0000313" key="2">
    <source>
        <dbReference type="Proteomes" id="UP001370348"/>
    </source>
</evidence>
<keyword evidence="2" id="KW-1185">Reference proteome</keyword>
<proteinExistence type="predicted"/>
<organism evidence="1 2">
    <name type="scientific">Pendulispora albinea</name>
    <dbReference type="NCBI Taxonomy" id="2741071"/>
    <lineage>
        <taxon>Bacteria</taxon>
        <taxon>Pseudomonadati</taxon>
        <taxon>Myxococcota</taxon>
        <taxon>Myxococcia</taxon>
        <taxon>Myxococcales</taxon>
        <taxon>Sorangiineae</taxon>
        <taxon>Pendulisporaceae</taxon>
        <taxon>Pendulispora</taxon>
    </lineage>
</organism>
<evidence type="ECO:0000313" key="1">
    <source>
        <dbReference type="EMBL" id="WXB18988.1"/>
    </source>
</evidence>
<reference evidence="1 2" key="1">
    <citation type="submission" date="2021-12" db="EMBL/GenBank/DDBJ databases">
        <title>Discovery of the Pendulisporaceae a myxobacterial family with distinct sporulation behavior and unique specialized metabolism.</title>
        <authorList>
            <person name="Garcia R."/>
            <person name="Popoff A."/>
            <person name="Bader C.D."/>
            <person name="Loehr J."/>
            <person name="Walesch S."/>
            <person name="Walt C."/>
            <person name="Boldt J."/>
            <person name="Bunk B."/>
            <person name="Haeckl F.J.F.P.J."/>
            <person name="Gunesch A.P."/>
            <person name="Birkelbach J."/>
            <person name="Nuebel U."/>
            <person name="Pietschmann T."/>
            <person name="Bach T."/>
            <person name="Mueller R."/>
        </authorList>
    </citation>
    <scope>NUCLEOTIDE SEQUENCE [LARGE SCALE GENOMIC DNA]</scope>
    <source>
        <strain evidence="1 2">MSr11954</strain>
    </source>
</reference>
<sequence length="203" mass="21875">MTGSSEADRRSEGWILRGSFDDVLLVRPGHEGDRASWTRERPAPWDIERWLEDPFARSTLLDVYEALTGRSQCGGAGLSVPYAGAGDPAIDGAVVRAIVDALDMGELVARIAPAPSLFARHVEPEPPPPRPVPTEDWIVIRLVGEDRRPIAGQTYRVTLPGGAIIEGVLGSNGEARIDGIASGHCKVEFPDLHPNEWAPGTSQ</sequence>
<gene>
    <name evidence="1" type="ORF">LZC94_17335</name>
</gene>
<dbReference type="EMBL" id="CP089984">
    <property type="protein sequence ID" value="WXB18988.1"/>
    <property type="molecule type" value="Genomic_DNA"/>
</dbReference>
<name>A0ABZ2M914_9BACT</name>
<protein>
    <submittedName>
        <fullName evidence="1">Uncharacterized protein</fullName>
    </submittedName>
</protein>
<dbReference type="RefSeq" id="WP_394828613.1">
    <property type="nucleotide sequence ID" value="NZ_CP089984.1"/>
</dbReference>